<dbReference type="PROSITE" id="PS51186">
    <property type="entry name" value="GNAT"/>
    <property type="match status" value="1"/>
</dbReference>
<reference evidence="2" key="1">
    <citation type="journal article" date="2021" name="PeerJ">
        <title>Extensive microbial diversity within the chicken gut microbiome revealed by metagenomics and culture.</title>
        <authorList>
            <person name="Gilroy R."/>
            <person name="Ravi A."/>
            <person name="Getino M."/>
            <person name="Pursley I."/>
            <person name="Horton D.L."/>
            <person name="Alikhan N.F."/>
            <person name="Baker D."/>
            <person name="Gharbi K."/>
            <person name="Hall N."/>
            <person name="Watson M."/>
            <person name="Adriaenssens E.M."/>
            <person name="Foster-Nyarko E."/>
            <person name="Jarju S."/>
            <person name="Secka A."/>
            <person name="Antonio M."/>
            <person name="Oren A."/>
            <person name="Chaudhuri R.R."/>
            <person name="La Ragione R."/>
            <person name="Hildebrand F."/>
            <person name="Pallen M.J."/>
        </authorList>
    </citation>
    <scope>NUCLEOTIDE SEQUENCE</scope>
    <source>
        <strain evidence="2">14975</strain>
    </source>
</reference>
<dbReference type="Proteomes" id="UP000823964">
    <property type="component" value="Unassembled WGS sequence"/>
</dbReference>
<dbReference type="CDD" id="cd04301">
    <property type="entry name" value="NAT_SF"/>
    <property type="match status" value="1"/>
</dbReference>
<feature type="domain" description="N-acetyltransferase" evidence="1">
    <location>
        <begin position="26"/>
        <end position="159"/>
    </location>
</feature>
<evidence type="ECO:0000259" key="1">
    <source>
        <dbReference type="PROSITE" id="PS51186"/>
    </source>
</evidence>
<name>A0A9D1VAI7_9BACT</name>
<dbReference type="InterPro" id="IPR000182">
    <property type="entry name" value="GNAT_dom"/>
</dbReference>
<dbReference type="SUPFAM" id="SSF55729">
    <property type="entry name" value="Acyl-CoA N-acyltransferases (Nat)"/>
    <property type="match status" value="1"/>
</dbReference>
<dbReference type="GO" id="GO:0016747">
    <property type="term" value="F:acyltransferase activity, transferring groups other than amino-acyl groups"/>
    <property type="evidence" value="ECO:0007669"/>
    <property type="project" value="InterPro"/>
</dbReference>
<comment type="caution">
    <text evidence="2">The sequence shown here is derived from an EMBL/GenBank/DDBJ whole genome shotgun (WGS) entry which is preliminary data.</text>
</comment>
<dbReference type="EMBL" id="DXFQ01000050">
    <property type="protein sequence ID" value="HIX19556.1"/>
    <property type="molecule type" value="Genomic_DNA"/>
</dbReference>
<protein>
    <submittedName>
        <fullName evidence="2">GNAT family N-acetyltransferase</fullName>
    </submittedName>
</protein>
<dbReference type="AlphaFoldDB" id="A0A9D1VAI7"/>
<evidence type="ECO:0000313" key="3">
    <source>
        <dbReference type="Proteomes" id="UP000823964"/>
    </source>
</evidence>
<dbReference type="Gene3D" id="3.40.630.30">
    <property type="match status" value="1"/>
</dbReference>
<accession>A0A9D1VAI7</accession>
<organism evidence="2 3">
    <name type="scientific">Candidatus Akkermansia intestinigallinarum</name>
    <dbReference type="NCBI Taxonomy" id="2838431"/>
    <lineage>
        <taxon>Bacteria</taxon>
        <taxon>Pseudomonadati</taxon>
        <taxon>Verrucomicrobiota</taxon>
        <taxon>Verrucomicrobiia</taxon>
        <taxon>Verrucomicrobiales</taxon>
        <taxon>Akkermansiaceae</taxon>
        <taxon>Akkermansia</taxon>
    </lineage>
</organism>
<reference evidence="2" key="2">
    <citation type="submission" date="2021-04" db="EMBL/GenBank/DDBJ databases">
        <authorList>
            <person name="Gilroy R."/>
        </authorList>
    </citation>
    <scope>NUCLEOTIDE SEQUENCE</scope>
    <source>
        <strain evidence="2">14975</strain>
    </source>
</reference>
<proteinExistence type="predicted"/>
<gene>
    <name evidence="2" type="ORF">H9862_03005</name>
</gene>
<evidence type="ECO:0000313" key="2">
    <source>
        <dbReference type="EMBL" id="HIX19556.1"/>
    </source>
</evidence>
<dbReference type="InterPro" id="IPR016181">
    <property type="entry name" value="Acyl_CoA_acyltransferase"/>
</dbReference>
<sequence>MTDMLVRLYALPDAAPLRERLAGQGVLIRRCNPYEAHILEDWVGRNFSPKWVSECRIAMAHSPAGCIIATRQQRIIGFACFDVTARGFIGPMGVGDDERGSGIGRALLITAAEQLRALGYAYGIIGGAGPCAFYEHCVGAWPIPDSSPGIYADLLPDPR</sequence>
<dbReference type="Pfam" id="PF00583">
    <property type="entry name" value="Acetyltransf_1"/>
    <property type="match status" value="1"/>
</dbReference>